<dbReference type="PANTHER" id="PTHR46157:SF4">
    <property type="entry name" value="K(+) EFFLUX ANTIPORTER 3, CHLOROPLASTIC"/>
    <property type="match status" value="1"/>
</dbReference>
<feature type="transmembrane region" description="Helical" evidence="10">
    <location>
        <begin position="145"/>
        <end position="167"/>
    </location>
</feature>
<keyword evidence="13" id="KW-1185">Reference proteome</keyword>
<keyword evidence="9 10" id="KW-0472">Membrane</keyword>
<keyword evidence="2" id="KW-0813">Transport</keyword>
<dbReference type="PROSITE" id="PS51201">
    <property type="entry name" value="RCK_N"/>
    <property type="match status" value="1"/>
</dbReference>
<evidence type="ECO:0000256" key="9">
    <source>
        <dbReference type="ARBA" id="ARBA00023136"/>
    </source>
</evidence>
<dbReference type="InterPro" id="IPR038770">
    <property type="entry name" value="Na+/solute_symporter_sf"/>
</dbReference>
<dbReference type="GO" id="GO:0015297">
    <property type="term" value="F:antiporter activity"/>
    <property type="evidence" value="ECO:0007669"/>
    <property type="project" value="UniProtKB-KW"/>
</dbReference>
<evidence type="ECO:0000256" key="3">
    <source>
        <dbReference type="ARBA" id="ARBA00022449"/>
    </source>
</evidence>
<sequence length="541" mass="60711">MLGIIVWTIFIAVMVNLLLKKFHLPTIIGYIVTGTIIAYLFDLHNAVNNHDLKEIAEFGVVFLMFTIGLEFSLQHLNRMKKEVLVTGGLQIIVTTIFVFLVCMFILNFDYKTSLVLGAALSLSSTAIVLKIYNENGDIKKPYGRRVLGILIMQDIAVIPILLMISIFSMGDDKSVFHIIFETTVAAFILILLLYITGKYLLEPFFEYVSESKSEELFVGSVLLIAIGASYLAHYFGFSYSLGAFIAGMMISETKFKHQVEADLIPFRNLLLGVFFITVGMQINFSVIGEHIFTILILLPVLLSLKYIIIYSLVRIDDTKRVAFKTALSLVQIGEFSLAVLELARSKSLIDPTYSQILIVTIVISMVLTPLVLKNLSSIASKILPEDTMQIVNSMQVNSDTQGHIVVIGYGHLGQEVVEKLKAEHRNYIIIEHNMKYYKIGKEKNEPIIFGNAASKTILNSINIKKSAAIVVAIDNPEKLTLICEVIDDLTHNTKTIVKVGRKAEAQELEKLHIEHIIVEDEVLSQAILEETRSCRLDYIRK</sequence>
<evidence type="ECO:0000313" key="13">
    <source>
        <dbReference type="Proteomes" id="UP000233248"/>
    </source>
</evidence>
<proteinExistence type="predicted"/>
<evidence type="ECO:0000256" key="4">
    <source>
        <dbReference type="ARBA" id="ARBA00022538"/>
    </source>
</evidence>
<dbReference type="GO" id="GO:0005886">
    <property type="term" value="C:plasma membrane"/>
    <property type="evidence" value="ECO:0007669"/>
    <property type="project" value="TreeGrafter"/>
</dbReference>
<organism evidence="12 13">
    <name type="scientific">Malaciobacter halophilus</name>
    <dbReference type="NCBI Taxonomy" id="197482"/>
    <lineage>
        <taxon>Bacteria</taxon>
        <taxon>Pseudomonadati</taxon>
        <taxon>Campylobacterota</taxon>
        <taxon>Epsilonproteobacteria</taxon>
        <taxon>Campylobacterales</taxon>
        <taxon>Arcobacteraceae</taxon>
        <taxon>Malaciobacter</taxon>
    </lineage>
</organism>
<comment type="subcellular location">
    <subcellularLocation>
        <location evidence="1">Membrane</location>
        <topology evidence="1">Multi-pass membrane protein</topology>
    </subcellularLocation>
</comment>
<dbReference type="Gene3D" id="3.40.50.720">
    <property type="entry name" value="NAD(P)-binding Rossmann-like Domain"/>
    <property type="match status" value="1"/>
</dbReference>
<reference evidence="12 13" key="1">
    <citation type="submission" date="2017-09" db="EMBL/GenBank/DDBJ databases">
        <title>Genomics of the genus Arcobacter.</title>
        <authorList>
            <person name="Perez-Cataluna A."/>
            <person name="Figueras M.J."/>
            <person name="Salas-Masso N."/>
        </authorList>
    </citation>
    <scope>NUCLEOTIDE SEQUENCE [LARGE SCALE GENOMIC DNA]</scope>
    <source>
        <strain evidence="12 13">DSM 18005</strain>
    </source>
</reference>
<feature type="transmembrane region" description="Helical" evidence="10">
    <location>
        <begin position="27"/>
        <end position="43"/>
    </location>
</feature>
<evidence type="ECO:0000256" key="1">
    <source>
        <dbReference type="ARBA" id="ARBA00004141"/>
    </source>
</evidence>
<dbReference type="AlphaFoldDB" id="A0A2N1J6B6"/>
<feature type="transmembrane region" description="Helical" evidence="10">
    <location>
        <begin position="55"/>
        <end position="73"/>
    </location>
</feature>
<feature type="transmembrane region" description="Helical" evidence="10">
    <location>
        <begin position="266"/>
        <end position="284"/>
    </location>
</feature>
<feature type="domain" description="RCK N-terminal" evidence="11">
    <location>
        <begin position="401"/>
        <end position="517"/>
    </location>
</feature>
<name>A0A2N1J6B6_9BACT</name>
<feature type="transmembrane region" description="Helical" evidence="10">
    <location>
        <begin position="216"/>
        <end position="245"/>
    </location>
</feature>
<feature type="transmembrane region" description="Helical" evidence="10">
    <location>
        <begin position="113"/>
        <end position="133"/>
    </location>
</feature>
<dbReference type="OrthoDB" id="9781411at2"/>
<evidence type="ECO:0000256" key="7">
    <source>
        <dbReference type="ARBA" id="ARBA00022989"/>
    </source>
</evidence>
<dbReference type="InterPro" id="IPR036291">
    <property type="entry name" value="NAD(P)-bd_dom_sf"/>
</dbReference>
<accession>A0A2N1J6B6</accession>
<keyword evidence="7 10" id="KW-1133">Transmembrane helix</keyword>
<dbReference type="InterPro" id="IPR006153">
    <property type="entry name" value="Cation/H_exchanger_TM"/>
</dbReference>
<protein>
    <submittedName>
        <fullName evidence="12">Sodium:proton exchanger</fullName>
    </submittedName>
</protein>
<dbReference type="SUPFAM" id="SSF51735">
    <property type="entry name" value="NAD(P)-binding Rossmann-fold domains"/>
    <property type="match status" value="1"/>
</dbReference>
<dbReference type="KEGG" id="ahs:AHALO_0466"/>
<feature type="transmembrane region" description="Helical" evidence="10">
    <location>
        <begin position="290"/>
        <end position="309"/>
    </location>
</feature>
<keyword evidence="3" id="KW-0050">Antiport</keyword>
<evidence type="ECO:0000259" key="11">
    <source>
        <dbReference type="PROSITE" id="PS51201"/>
    </source>
</evidence>
<evidence type="ECO:0000256" key="2">
    <source>
        <dbReference type="ARBA" id="ARBA00022448"/>
    </source>
</evidence>
<dbReference type="Pfam" id="PF00999">
    <property type="entry name" value="Na_H_Exchanger"/>
    <property type="match status" value="1"/>
</dbReference>
<evidence type="ECO:0000256" key="6">
    <source>
        <dbReference type="ARBA" id="ARBA00022958"/>
    </source>
</evidence>
<feature type="transmembrane region" description="Helical" evidence="10">
    <location>
        <begin position="352"/>
        <end position="372"/>
    </location>
</feature>
<keyword evidence="6" id="KW-0630">Potassium</keyword>
<dbReference type="InterPro" id="IPR003148">
    <property type="entry name" value="RCK_N"/>
</dbReference>
<keyword evidence="8" id="KW-0406">Ion transport</keyword>
<evidence type="ECO:0000313" key="12">
    <source>
        <dbReference type="EMBL" id="PKI82095.1"/>
    </source>
</evidence>
<dbReference type="PANTHER" id="PTHR46157">
    <property type="entry name" value="K(+) EFFLUX ANTIPORTER 3, CHLOROPLASTIC"/>
    <property type="match status" value="1"/>
</dbReference>
<dbReference type="Proteomes" id="UP000233248">
    <property type="component" value="Unassembled WGS sequence"/>
</dbReference>
<dbReference type="GO" id="GO:0006813">
    <property type="term" value="P:potassium ion transport"/>
    <property type="evidence" value="ECO:0007669"/>
    <property type="project" value="UniProtKB-KW"/>
</dbReference>
<dbReference type="EMBL" id="NXIF01000005">
    <property type="protein sequence ID" value="PKI82095.1"/>
    <property type="molecule type" value="Genomic_DNA"/>
</dbReference>
<comment type="caution">
    <text evidence="12">The sequence shown here is derived from an EMBL/GenBank/DDBJ whole genome shotgun (WGS) entry which is preliminary data.</text>
</comment>
<keyword evidence="5 10" id="KW-0812">Transmembrane</keyword>
<evidence type="ECO:0000256" key="5">
    <source>
        <dbReference type="ARBA" id="ARBA00022692"/>
    </source>
</evidence>
<dbReference type="Gene3D" id="1.20.1530.20">
    <property type="match status" value="1"/>
</dbReference>
<keyword evidence="4" id="KW-0633">Potassium transport</keyword>
<dbReference type="RefSeq" id="WP_101183386.1">
    <property type="nucleotide sequence ID" value="NZ_CP031218.1"/>
</dbReference>
<feature type="transmembrane region" description="Helical" evidence="10">
    <location>
        <begin position="174"/>
        <end position="196"/>
    </location>
</feature>
<evidence type="ECO:0000256" key="10">
    <source>
        <dbReference type="SAM" id="Phobius"/>
    </source>
</evidence>
<dbReference type="Pfam" id="PF02254">
    <property type="entry name" value="TrkA_N"/>
    <property type="match status" value="1"/>
</dbReference>
<gene>
    <name evidence="12" type="ORF">CP960_01135</name>
</gene>
<dbReference type="GO" id="GO:1902600">
    <property type="term" value="P:proton transmembrane transport"/>
    <property type="evidence" value="ECO:0007669"/>
    <property type="project" value="InterPro"/>
</dbReference>
<feature type="transmembrane region" description="Helical" evidence="10">
    <location>
        <begin position="85"/>
        <end position="106"/>
    </location>
</feature>
<evidence type="ECO:0000256" key="8">
    <source>
        <dbReference type="ARBA" id="ARBA00023065"/>
    </source>
</evidence>